<dbReference type="AlphaFoldDB" id="E2C5V0"/>
<dbReference type="EMBL" id="GL452837">
    <property type="protein sequence ID" value="EFN76678.1"/>
    <property type="molecule type" value="Genomic_DNA"/>
</dbReference>
<evidence type="ECO:0000313" key="2">
    <source>
        <dbReference type="Proteomes" id="UP000008237"/>
    </source>
</evidence>
<dbReference type="InParanoid" id="E2C5V0"/>
<organism evidence="2">
    <name type="scientific">Harpegnathos saltator</name>
    <name type="common">Jerdon's jumping ant</name>
    <dbReference type="NCBI Taxonomy" id="610380"/>
    <lineage>
        <taxon>Eukaryota</taxon>
        <taxon>Metazoa</taxon>
        <taxon>Ecdysozoa</taxon>
        <taxon>Arthropoda</taxon>
        <taxon>Hexapoda</taxon>
        <taxon>Insecta</taxon>
        <taxon>Pterygota</taxon>
        <taxon>Neoptera</taxon>
        <taxon>Endopterygota</taxon>
        <taxon>Hymenoptera</taxon>
        <taxon>Apocrita</taxon>
        <taxon>Aculeata</taxon>
        <taxon>Formicoidea</taxon>
        <taxon>Formicidae</taxon>
        <taxon>Ponerinae</taxon>
        <taxon>Ponerini</taxon>
        <taxon>Harpegnathos</taxon>
    </lineage>
</organism>
<feature type="non-terminal residue" evidence="1">
    <location>
        <position position="19"/>
    </location>
</feature>
<keyword evidence="2" id="KW-1185">Reference proteome</keyword>
<protein>
    <submittedName>
        <fullName evidence="1">Uncharacterized protein</fullName>
    </submittedName>
</protein>
<dbReference type="Proteomes" id="UP000008237">
    <property type="component" value="Unassembled WGS sequence"/>
</dbReference>
<name>E2C5V0_HARSA</name>
<accession>E2C5V0</accession>
<reference evidence="1 2" key="1">
    <citation type="journal article" date="2010" name="Science">
        <title>Genomic comparison of the ants Camponotus floridanus and Harpegnathos saltator.</title>
        <authorList>
            <person name="Bonasio R."/>
            <person name="Zhang G."/>
            <person name="Ye C."/>
            <person name="Mutti N.S."/>
            <person name="Fang X."/>
            <person name="Qin N."/>
            <person name="Donahue G."/>
            <person name="Yang P."/>
            <person name="Li Q."/>
            <person name="Li C."/>
            <person name="Zhang P."/>
            <person name="Huang Z."/>
            <person name="Berger S.L."/>
            <person name="Reinberg D."/>
            <person name="Wang J."/>
            <person name="Liebig J."/>
        </authorList>
    </citation>
    <scope>NUCLEOTIDE SEQUENCE [LARGE SCALE GENOMIC DNA]</scope>
    <source>
        <strain evidence="1 2">R22 G/1</strain>
    </source>
</reference>
<proteinExistence type="predicted"/>
<sequence>MITGNEKWIVYNNISRKRS</sequence>
<evidence type="ECO:0000313" key="1">
    <source>
        <dbReference type="EMBL" id="EFN76678.1"/>
    </source>
</evidence>
<gene>
    <name evidence="1" type="ORF">EAI_15020</name>
</gene>